<dbReference type="SMART" id="SM00345">
    <property type="entry name" value="HTH_GNTR"/>
    <property type="match status" value="1"/>
</dbReference>
<dbReference type="GO" id="GO:0008483">
    <property type="term" value="F:transaminase activity"/>
    <property type="evidence" value="ECO:0007669"/>
    <property type="project" value="UniProtKB-KW"/>
</dbReference>
<evidence type="ECO:0000256" key="2">
    <source>
        <dbReference type="ARBA" id="ARBA00022898"/>
    </source>
</evidence>
<dbReference type="InterPro" id="IPR015424">
    <property type="entry name" value="PyrdxlP-dep_Trfase"/>
</dbReference>
<dbReference type="InterPro" id="IPR051446">
    <property type="entry name" value="HTH_trans_reg/aminotransferase"/>
</dbReference>
<dbReference type="Gene3D" id="3.90.1150.10">
    <property type="entry name" value="Aspartate Aminotransferase, domain 1"/>
    <property type="match status" value="1"/>
</dbReference>
<evidence type="ECO:0000313" key="8">
    <source>
        <dbReference type="EMBL" id="MBR0665841.1"/>
    </source>
</evidence>
<name>A0ABS5EZV8_9PROT</name>
<comment type="caution">
    <text evidence="8">The sequence shown here is derived from an EMBL/GenBank/DDBJ whole genome shotgun (WGS) entry which is preliminary data.</text>
</comment>
<keyword evidence="9" id="KW-1185">Reference proteome</keyword>
<dbReference type="Pfam" id="PF00392">
    <property type="entry name" value="GntR"/>
    <property type="match status" value="1"/>
</dbReference>
<accession>A0ABS5EZV8</accession>
<dbReference type="PANTHER" id="PTHR46577:SF1">
    <property type="entry name" value="HTH-TYPE TRANSCRIPTIONAL REGULATORY PROTEIN GABR"/>
    <property type="match status" value="1"/>
</dbReference>
<evidence type="ECO:0000313" key="9">
    <source>
        <dbReference type="Proteomes" id="UP001196870"/>
    </source>
</evidence>
<dbReference type="Gene3D" id="1.10.10.10">
    <property type="entry name" value="Winged helix-like DNA-binding domain superfamily/Winged helix DNA-binding domain"/>
    <property type="match status" value="1"/>
</dbReference>
<dbReference type="SUPFAM" id="SSF53383">
    <property type="entry name" value="PLP-dependent transferases"/>
    <property type="match status" value="1"/>
</dbReference>
<dbReference type="CDD" id="cd07377">
    <property type="entry name" value="WHTH_GntR"/>
    <property type="match status" value="1"/>
</dbReference>
<dbReference type="CDD" id="cd00609">
    <property type="entry name" value="AAT_like"/>
    <property type="match status" value="1"/>
</dbReference>
<evidence type="ECO:0000259" key="7">
    <source>
        <dbReference type="PROSITE" id="PS50949"/>
    </source>
</evidence>
<keyword evidence="4" id="KW-0238">DNA-binding</keyword>
<dbReference type="SUPFAM" id="SSF46785">
    <property type="entry name" value="Winged helix' DNA-binding domain"/>
    <property type="match status" value="1"/>
</dbReference>
<dbReference type="InterPro" id="IPR000524">
    <property type="entry name" value="Tscrpt_reg_HTH_GntR"/>
</dbReference>
<comment type="similarity">
    <text evidence="1">In the C-terminal section; belongs to the class-I pyridoxal-phosphate-dependent aminotransferase family.</text>
</comment>
<dbReference type="PROSITE" id="PS50949">
    <property type="entry name" value="HTH_GNTR"/>
    <property type="match status" value="1"/>
</dbReference>
<feature type="domain" description="HTH gntR-type" evidence="7">
    <location>
        <begin position="31"/>
        <end position="99"/>
    </location>
</feature>
<dbReference type="InterPro" id="IPR036390">
    <property type="entry name" value="WH_DNA-bd_sf"/>
</dbReference>
<reference evidence="9" key="1">
    <citation type="journal article" date="2021" name="Syst. Appl. Microbiol.">
        <title>Roseomonas hellenica sp. nov., isolated from roots of wild-growing Alkanna tinctoria.</title>
        <authorList>
            <person name="Rat A."/>
            <person name="Naranjo H.D."/>
            <person name="Lebbe L."/>
            <person name="Cnockaert M."/>
            <person name="Krigas N."/>
            <person name="Grigoriadou K."/>
            <person name="Maloupa E."/>
            <person name="Willems A."/>
        </authorList>
    </citation>
    <scope>NUCLEOTIDE SEQUENCE [LARGE SCALE GENOMIC DNA]</scope>
    <source>
        <strain evidence="9">LMG 31523</strain>
    </source>
</reference>
<evidence type="ECO:0000256" key="5">
    <source>
        <dbReference type="ARBA" id="ARBA00023163"/>
    </source>
</evidence>
<sequence length="477" mass="49995">MEMPAPARPRRDPPRKPAPPAPLARVPGAERVKYTKVIEALEQLATGGTIAAGQRLPPHRSLARQLGVTIATLTRAMADLTRRGVLVTRSGSGTFVASASAATSVMPDGIADLRLCLPPTGPVEAVLGDTLTAVARIPSLFGYEALGGDAAARQAGADWLRLRGLSPTADAVLVVQGAHEGMLAALQAVTRPGDRVLCERLHYTGLRRMAALLQIELIGVPIDAEGLDTEAFARLCREARPRAAVLTPVTQNPTTATMSPAQRQAVIAAARAADLVLIEDDINGHLSSIDETPLALLAPERVILVTSLSKSIAPGLRVGYVLAPARLRDAVESALYALGWIGSGLHGAVAKRLIADGGAAACLRAQRTEAMARVRLARLHLGHAAVVVGDGAQAALRPLYHAWLPMPPGRRAEEFAAELMTRQVLVAPAYGFMQDDSQPPEAVRLSLGGESRALLTSALQRIATVLAQRGPGLGAVV</sequence>
<dbReference type="InterPro" id="IPR015421">
    <property type="entry name" value="PyrdxlP-dep_Trfase_major"/>
</dbReference>
<dbReference type="Proteomes" id="UP001196870">
    <property type="component" value="Unassembled WGS sequence"/>
</dbReference>
<feature type="region of interest" description="Disordered" evidence="6">
    <location>
        <begin position="1"/>
        <end position="26"/>
    </location>
</feature>
<evidence type="ECO:0000256" key="6">
    <source>
        <dbReference type="SAM" id="MobiDB-lite"/>
    </source>
</evidence>
<proteinExistence type="inferred from homology"/>
<keyword evidence="5" id="KW-0804">Transcription</keyword>
<protein>
    <submittedName>
        <fullName evidence="8">PLP-dependent aminotransferase family protein</fullName>
    </submittedName>
</protein>
<evidence type="ECO:0000256" key="1">
    <source>
        <dbReference type="ARBA" id="ARBA00005384"/>
    </source>
</evidence>
<keyword evidence="3" id="KW-0805">Transcription regulation</keyword>
<dbReference type="InterPro" id="IPR036388">
    <property type="entry name" value="WH-like_DNA-bd_sf"/>
</dbReference>
<dbReference type="Pfam" id="PF00155">
    <property type="entry name" value="Aminotran_1_2"/>
    <property type="match status" value="1"/>
</dbReference>
<dbReference type="Gene3D" id="3.40.640.10">
    <property type="entry name" value="Type I PLP-dependent aspartate aminotransferase-like (Major domain)"/>
    <property type="match status" value="1"/>
</dbReference>
<dbReference type="PANTHER" id="PTHR46577">
    <property type="entry name" value="HTH-TYPE TRANSCRIPTIONAL REGULATORY PROTEIN GABR"/>
    <property type="match status" value="1"/>
</dbReference>
<evidence type="ECO:0000256" key="4">
    <source>
        <dbReference type="ARBA" id="ARBA00023125"/>
    </source>
</evidence>
<keyword evidence="8" id="KW-0808">Transferase</keyword>
<evidence type="ECO:0000256" key="3">
    <source>
        <dbReference type="ARBA" id="ARBA00023015"/>
    </source>
</evidence>
<keyword evidence="8" id="KW-0032">Aminotransferase</keyword>
<dbReference type="InterPro" id="IPR015422">
    <property type="entry name" value="PyrdxlP-dep_Trfase_small"/>
</dbReference>
<keyword evidence="2" id="KW-0663">Pyridoxal phosphate</keyword>
<dbReference type="EMBL" id="JAAGBB010000018">
    <property type="protein sequence ID" value="MBR0665841.1"/>
    <property type="molecule type" value="Genomic_DNA"/>
</dbReference>
<gene>
    <name evidence="8" type="ORF">GXW71_15900</name>
</gene>
<dbReference type="RefSeq" id="WP_211853513.1">
    <property type="nucleotide sequence ID" value="NZ_JAAGBB010000018.1"/>
</dbReference>
<dbReference type="InterPro" id="IPR004839">
    <property type="entry name" value="Aminotransferase_I/II_large"/>
</dbReference>
<organism evidence="8 9">
    <name type="scientific">Plastoroseomonas hellenica</name>
    <dbReference type="NCBI Taxonomy" id="2687306"/>
    <lineage>
        <taxon>Bacteria</taxon>
        <taxon>Pseudomonadati</taxon>
        <taxon>Pseudomonadota</taxon>
        <taxon>Alphaproteobacteria</taxon>
        <taxon>Acetobacterales</taxon>
        <taxon>Acetobacteraceae</taxon>
        <taxon>Plastoroseomonas</taxon>
    </lineage>
</organism>